<accession>A0A0M3HV76</accession>
<feature type="compositionally biased region" description="Polar residues" evidence="1">
    <location>
        <begin position="64"/>
        <end position="73"/>
    </location>
</feature>
<dbReference type="AlphaFoldDB" id="A0A0M3HV76"/>
<proteinExistence type="predicted"/>
<keyword evidence="3" id="KW-1185">Reference proteome</keyword>
<evidence type="ECO:0000313" key="3">
    <source>
        <dbReference type="Proteomes" id="UP000036681"/>
    </source>
</evidence>
<dbReference type="WBParaSite" id="ALUE_0000680001-mRNA-1">
    <property type="protein sequence ID" value="ALUE_0000680001-mRNA-1"/>
    <property type="gene ID" value="ALUE_0000680001"/>
</dbReference>
<sequence length="941" mass="100449">MWGVEDSAETMAMNPWNGVAQSQVWPAMGRGSGGQPTFSGVRMGDARGGRSWVEHQPVQAPAAQWNTQPSAQPAQWAVPPNQPTGPQGPTGWPLSQQAWGGTTSSPSGTYAEQAKKNMAPMGGRAQAPNARYDQPQSWGGLKVDQQTPWDTGSGASAAAMHGGDQKGDWGGAGAASRWSVGAPAAPWTAPHPSGSADWPHHRHDPTGTTHWNNAQPHPAALVQTGVPAASWAQPQPSMPAPSDQYDPNPQTPGPWVAPQPTEMNNDMMWHDPNPKQKKVQRDTGTSVWGDPSSQQGLEIKRWKDADVEDYSHVPCAAPSGGDWSNIPVSSGVVSNNASPPATAAVWGDPQPAPGHPLNDGTERWGAPPQTSAWGEPTKVVENSTEASQSPPDLLPANGGAANPAVNTLIENIRPGECGGAYSSLTQQIADQLRIAVSKGLIDVSLLSRPLPQSTLVVLNTILQKLSKLEQAQQEYSHVTRTISSPSQKMESDRLLMEIQGLQNEIMQLRNSINEPFMKGRPQNVNGTVSLAPTDGQSRLNQWKQANPADGNSEKMTSSSSDNNVPALIAGTQHMSLDDKIDWKSGTLDWSPPGSTAGERTANADSAATASAEREEAPNTATKVPTSTSHSADGTPTPPVDDGPQEFVPGKKWEWRDPNKVAEDPNATPGNCKPNPLLSATSFGANVAQNYLNEISINKVAVARQATSVLKSFLGMMALDDPGPVRSLSRLWPRIKQTAETVLPAFGAYLGWNGIQASAYGNEMWNGRSRPPSAVSQPFAQRLPGGQMPQASYTRSISSPAQQQFQFGAHWILIQLAGINEKQVHMVCQKVGQILQFFCPPASSFVCVKFTEPVDAILARLKAEVPFIQLKVMPESEMERLMKMRGAGAPIMPMGAASGWSAAAAPAPDSWAFGAGAVVAGDMMQQQQQQHIFHSDDLSRPF</sequence>
<feature type="compositionally biased region" description="Basic and acidic residues" evidence="1">
    <location>
        <begin position="648"/>
        <end position="662"/>
    </location>
</feature>
<feature type="region of interest" description="Disordered" evidence="1">
    <location>
        <begin position="335"/>
        <end position="399"/>
    </location>
</feature>
<name>A0A0M3HV76_ASCLU</name>
<feature type="compositionally biased region" description="Polar residues" evidence="1">
    <location>
        <begin position="380"/>
        <end position="390"/>
    </location>
</feature>
<reference evidence="4" key="1">
    <citation type="submission" date="2017-02" db="UniProtKB">
        <authorList>
            <consortium name="WormBaseParasite"/>
        </authorList>
    </citation>
    <scope>IDENTIFICATION</scope>
</reference>
<feature type="region of interest" description="Disordered" evidence="1">
    <location>
        <begin position="230"/>
        <end position="251"/>
    </location>
</feature>
<protein>
    <submittedName>
        <fullName evidence="4">M_domain domain-containing protein</fullName>
    </submittedName>
</protein>
<feature type="compositionally biased region" description="Low complexity" evidence="1">
    <location>
        <begin position="152"/>
        <end position="162"/>
    </location>
</feature>
<feature type="compositionally biased region" description="Polar residues" evidence="1">
    <location>
        <begin position="553"/>
        <end position="563"/>
    </location>
</feature>
<feature type="domain" description="GW182 middle" evidence="2">
    <location>
        <begin position="427"/>
        <end position="513"/>
    </location>
</feature>
<feature type="region of interest" description="Disordered" evidence="1">
    <location>
        <begin position="60"/>
        <end position="177"/>
    </location>
</feature>
<evidence type="ECO:0000256" key="1">
    <source>
        <dbReference type="SAM" id="MobiDB-lite"/>
    </source>
</evidence>
<organism evidence="3 4">
    <name type="scientific">Ascaris lumbricoides</name>
    <name type="common">Giant roundworm</name>
    <dbReference type="NCBI Taxonomy" id="6252"/>
    <lineage>
        <taxon>Eukaryota</taxon>
        <taxon>Metazoa</taxon>
        <taxon>Ecdysozoa</taxon>
        <taxon>Nematoda</taxon>
        <taxon>Chromadorea</taxon>
        <taxon>Rhabditida</taxon>
        <taxon>Spirurina</taxon>
        <taxon>Ascaridomorpha</taxon>
        <taxon>Ascaridoidea</taxon>
        <taxon>Ascarididae</taxon>
        <taxon>Ascaris</taxon>
    </lineage>
</organism>
<dbReference type="InterPro" id="IPR026805">
    <property type="entry name" value="GW182_M_dom"/>
</dbReference>
<feature type="compositionally biased region" description="Low complexity" evidence="1">
    <location>
        <begin position="84"/>
        <end position="93"/>
    </location>
</feature>
<feature type="region of interest" description="Disordered" evidence="1">
    <location>
        <begin position="274"/>
        <end position="295"/>
    </location>
</feature>
<feature type="compositionally biased region" description="Polar residues" evidence="1">
    <location>
        <begin position="618"/>
        <end position="631"/>
    </location>
</feature>
<evidence type="ECO:0000259" key="2">
    <source>
        <dbReference type="Pfam" id="PF12938"/>
    </source>
</evidence>
<dbReference type="Pfam" id="PF12938">
    <property type="entry name" value="M_domain"/>
    <property type="match status" value="1"/>
</dbReference>
<feature type="compositionally biased region" description="Polar residues" evidence="1">
    <location>
        <begin position="94"/>
        <end position="110"/>
    </location>
</feature>
<feature type="compositionally biased region" description="Polar residues" evidence="1">
    <location>
        <begin position="282"/>
        <end position="295"/>
    </location>
</feature>
<feature type="region of interest" description="Disordered" evidence="1">
    <location>
        <begin position="541"/>
        <end position="565"/>
    </location>
</feature>
<feature type="region of interest" description="Disordered" evidence="1">
    <location>
        <begin position="583"/>
        <end position="672"/>
    </location>
</feature>
<feature type="region of interest" description="Disordered" evidence="1">
    <location>
        <begin position="182"/>
        <end position="201"/>
    </location>
</feature>
<feature type="compositionally biased region" description="Low complexity" evidence="1">
    <location>
        <begin position="598"/>
        <end position="610"/>
    </location>
</feature>
<dbReference type="Proteomes" id="UP000036681">
    <property type="component" value="Unplaced"/>
</dbReference>
<evidence type="ECO:0000313" key="4">
    <source>
        <dbReference type="WBParaSite" id="ALUE_0000680001-mRNA-1"/>
    </source>
</evidence>